<evidence type="ECO:0000313" key="3">
    <source>
        <dbReference type="Proteomes" id="UP000291084"/>
    </source>
</evidence>
<dbReference type="EMBL" id="AP015040">
    <property type="protein sequence ID" value="BAT93489.1"/>
    <property type="molecule type" value="Genomic_DNA"/>
</dbReference>
<keyword evidence="1" id="KW-1133">Transmembrane helix</keyword>
<evidence type="ECO:0000313" key="2">
    <source>
        <dbReference type="EMBL" id="BAT93489.1"/>
    </source>
</evidence>
<keyword evidence="1" id="KW-0472">Membrane</keyword>
<evidence type="ECO:0000256" key="1">
    <source>
        <dbReference type="SAM" id="Phobius"/>
    </source>
</evidence>
<dbReference type="AlphaFoldDB" id="A0A0S3SL22"/>
<sequence>MGTILSCWPELDRGLPPWWRLHLLQAETPCSSLFHRWLLTLLPSSPRATMSIALLPCASQAAGNVLANGWNVLELEREVLELLPTFLAAPRPCVSFFKLAGLASTSCLLLFALMLAGRMNPVNHHAALHIFLPASIVHLPK</sequence>
<reference evidence="2 3" key="1">
    <citation type="journal article" date="2015" name="Sci. Rep.">
        <title>The power of single molecule real-time sequencing technology in the de novo assembly of a eukaryotic genome.</title>
        <authorList>
            <person name="Sakai H."/>
            <person name="Naito K."/>
            <person name="Ogiso-Tanaka E."/>
            <person name="Takahashi Y."/>
            <person name="Iseki K."/>
            <person name="Muto C."/>
            <person name="Satou K."/>
            <person name="Teruya K."/>
            <person name="Shiroma A."/>
            <person name="Shimoji M."/>
            <person name="Hirano T."/>
            <person name="Itoh T."/>
            <person name="Kaga A."/>
            <person name="Tomooka N."/>
        </authorList>
    </citation>
    <scope>NUCLEOTIDE SEQUENCE [LARGE SCALE GENOMIC DNA]</scope>
    <source>
        <strain evidence="3">cv. Shumari</strain>
    </source>
</reference>
<keyword evidence="1" id="KW-0812">Transmembrane</keyword>
<proteinExistence type="predicted"/>
<feature type="transmembrane region" description="Helical" evidence="1">
    <location>
        <begin position="96"/>
        <end position="116"/>
    </location>
</feature>
<dbReference type="Proteomes" id="UP000291084">
    <property type="component" value="Chromosome 7"/>
</dbReference>
<accession>A0A0S3SL22</accession>
<gene>
    <name evidence="2" type="primary">Vigan.07G246100</name>
    <name evidence="2" type="ORF">VIGAN_07246100</name>
</gene>
<name>A0A0S3SL22_PHAAN</name>
<protein>
    <submittedName>
        <fullName evidence="2">Uncharacterized protein</fullName>
    </submittedName>
</protein>
<organism evidence="2 3">
    <name type="scientific">Vigna angularis var. angularis</name>
    <dbReference type="NCBI Taxonomy" id="157739"/>
    <lineage>
        <taxon>Eukaryota</taxon>
        <taxon>Viridiplantae</taxon>
        <taxon>Streptophyta</taxon>
        <taxon>Embryophyta</taxon>
        <taxon>Tracheophyta</taxon>
        <taxon>Spermatophyta</taxon>
        <taxon>Magnoliopsida</taxon>
        <taxon>eudicotyledons</taxon>
        <taxon>Gunneridae</taxon>
        <taxon>Pentapetalae</taxon>
        <taxon>rosids</taxon>
        <taxon>fabids</taxon>
        <taxon>Fabales</taxon>
        <taxon>Fabaceae</taxon>
        <taxon>Papilionoideae</taxon>
        <taxon>50 kb inversion clade</taxon>
        <taxon>NPAAA clade</taxon>
        <taxon>indigoferoid/millettioid clade</taxon>
        <taxon>Phaseoleae</taxon>
        <taxon>Vigna</taxon>
    </lineage>
</organism>
<keyword evidence="3" id="KW-1185">Reference proteome</keyword>